<dbReference type="InterPro" id="IPR014710">
    <property type="entry name" value="RmlC-like_jellyroll"/>
</dbReference>
<reference evidence="1 2" key="1">
    <citation type="submission" date="2018-03" db="EMBL/GenBank/DDBJ databases">
        <authorList>
            <person name="Keele B.F."/>
        </authorList>
    </citation>
    <scope>NUCLEOTIDE SEQUENCE [LARGE SCALE GENOMIC DNA]</scope>
    <source>
        <strain evidence="1 2">YL28-9</strain>
    </source>
</reference>
<dbReference type="RefSeq" id="WP_107214407.1">
    <property type="nucleotide sequence ID" value="NZ_KZ686268.1"/>
</dbReference>
<proteinExistence type="predicted"/>
<evidence type="ECO:0000313" key="2">
    <source>
        <dbReference type="Proteomes" id="UP000240912"/>
    </source>
</evidence>
<dbReference type="InterPro" id="IPR011051">
    <property type="entry name" value="RmlC_Cupin_sf"/>
</dbReference>
<sequence>MNENFIRFLDGSQIAYTEERDMGSVCSLAYFFPADPHDTHPDYWELHPDGDEMLLVVSGELDVGYVPAEMTNQDQVPADAARCRVTVGLGESFIVRRGYWHRLLFKTRTDLIVAGHWTSSQLVPAR</sequence>
<dbReference type="AlphaFoldDB" id="A0A2T3HPD2"/>
<dbReference type="Proteomes" id="UP000240912">
    <property type="component" value="Unassembled WGS sequence"/>
</dbReference>
<evidence type="ECO:0008006" key="3">
    <source>
        <dbReference type="Google" id="ProtNLM"/>
    </source>
</evidence>
<keyword evidence="2" id="KW-1185">Reference proteome</keyword>
<dbReference type="Gene3D" id="2.60.120.10">
    <property type="entry name" value="Jelly Rolls"/>
    <property type="match status" value="1"/>
</dbReference>
<name>A0A2T3HPD2_9SPHI</name>
<gene>
    <name evidence="1" type="ORF">C7T94_06220</name>
</gene>
<organism evidence="1 2">
    <name type="scientific">Pedobacter yulinensis</name>
    <dbReference type="NCBI Taxonomy" id="2126353"/>
    <lineage>
        <taxon>Bacteria</taxon>
        <taxon>Pseudomonadati</taxon>
        <taxon>Bacteroidota</taxon>
        <taxon>Sphingobacteriia</taxon>
        <taxon>Sphingobacteriales</taxon>
        <taxon>Sphingobacteriaceae</taxon>
        <taxon>Pedobacter</taxon>
    </lineage>
</organism>
<dbReference type="OrthoDB" id="512358at2"/>
<dbReference type="EMBL" id="PYLS01000004">
    <property type="protein sequence ID" value="PST84308.1"/>
    <property type="molecule type" value="Genomic_DNA"/>
</dbReference>
<accession>A0A2T3HPD2</accession>
<dbReference type="SUPFAM" id="SSF51182">
    <property type="entry name" value="RmlC-like cupins"/>
    <property type="match status" value="1"/>
</dbReference>
<comment type="caution">
    <text evidence="1">The sequence shown here is derived from an EMBL/GenBank/DDBJ whole genome shotgun (WGS) entry which is preliminary data.</text>
</comment>
<protein>
    <recommendedName>
        <fullName evidence="3">Cupin</fullName>
    </recommendedName>
</protein>
<evidence type="ECO:0000313" key="1">
    <source>
        <dbReference type="EMBL" id="PST84308.1"/>
    </source>
</evidence>